<protein>
    <submittedName>
        <fullName evidence="1">Uncharacterized protein</fullName>
    </submittedName>
</protein>
<dbReference type="EMBL" id="CACVBM020001429">
    <property type="protein sequence ID" value="CAA7049765.1"/>
    <property type="molecule type" value="Genomic_DNA"/>
</dbReference>
<accession>A0A6D2KD57</accession>
<sequence length="135" mass="15322">MDQEMDEELDLDLSLAQYDPWVIKKKLTATDTLYYGKLYLPQQGMDSITAQMRQPMIQQMRTIEEPVPTQETPETARAKALREEAVKNDTLALQTSVTDQIFSRIAGATTSKEAWDALKAEYQGSPQVRLIKLQA</sequence>
<dbReference type="OrthoDB" id="1034632at2759"/>
<organism evidence="1 2">
    <name type="scientific">Microthlaspi erraticum</name>
    <dbReference type="NCBI Taxonomy" id="1685480"/>
    <lineage>
        <taxon>Eukaryota</taxon>
        <taxon>Viridiplantae</taxon>
        <taxon>Streptophyta</taxon>
        <taxon>Embryophyta</taxon>
        <taxon>Tracheophyta</taxon>
        <taxon>Spermatophyta</taxon>
        <taxon>Magnoliopsida</taxon>
        <taxon>eudicotyledons</taxon>
        <taxon>Gunneridae</taxon>
        <taxon>Pentapetalae</taxon>
        <taxon>rosids</taxon>
        <taxon>malvids</taxon>
        <taxon>Brassicales</taxon>
        <taxon>Brassicaceae</taxon>
        <taxon>Coluteocarpeae</taxon>
        <taxon>Microthlaspi</taxon>
    </lineage>
</organism>
<gene>
    <name evidence="1" type="ORF">MERR_LOCUS37000</name>
</gene>
<dbReference type="Pfam" id="PF14223">
    <property type="entry name" value="Retrotran_gag_2"/>
    <property type="match status" value="1"/>
</dbReference>
<evidence type="ECO:0000313" key="2">
    <source>
        <dbReference type="Proteomes" id="UP000467841"/>
    </source>
</evidence>
<evidence type="ECO:0000313" key="1">
    <source>
        <dbReference type="EMBL" id="CAA7049765.1"/>
    </source>
</evidence>
<dbReference type="Proteomes" id="UP000467841">
    <property type="component" value="Unassembled WGS sequence"/>
</dbReference>
<keyword evidence="2" id="KW-1185">Reference proteome</keyword>
<name>A0A6D2KD57_9BRAS</name>
<comment type="caution">
    <text evidence="1">The sequence shown here is derived from an EMBL/GenBank/DDBJ whole genome shotgun (WGS) entry which is preliminary data.</text>
</comment>
<dbReference type="AlphaFoldDB" id="A0A6D2KD57"/>
<proteinExistence type="predicted"/>
<reference evidence="1" key="1">
    <citation type="submission" date="2020-01" db="EMBL/GenBank/DDBJ databases">
        <authorList>
            <person name="Mishra B."/>
        </authorList>
    </citation>
    <scope>NUCLEOTIDE SEQUENCE [LARGE SCALE GENOMIC DNA]</scope>
</reference>